<evidence type="ECO:0000313" key="1">
    <source>
        <dbReference type="EMBL" id="APZ82595.1"/>
    </source>
</evidence>
<evidence type="ECO:0008006" key="3">
    <source>
        <dbReference type="Google" id="ProtNLM"/>
    </source>
</evidence>
<gene>
    <name evidence="1" type="ORF">Goe3_c13400</name>
</gene>
<organismHost>
    <name type="scientific">Bacillus subtilis</name>
    <dbReference type="NCBI Taxonomy" id="1423"/>
</organismHost>
<keyword evidence="2" id="KW-1185">Reference proteome</keyword>
<name>A0A1Z1D9X4_BPGO3</name>
<sequence>MDNKPILRVFVPMTFEGVTSVAILEEITSPDIHMDIRYTRSLDFREYEQFNGADITLILGMAYQGYALPEAFFTSVDAPFVDFIHCSTFGEQIKGAHITSVVNPDLDPIKEISQFLHMHPESSMLSRYVTFTDKAWQMIEAVNAYRTWTWESNNTTKMLLALYQASFKWLPNLLRGASLEEAVKKYAPVVKGQMQKMSDYIARKRETSKTYNIAFEGQPCVLKVVFADEYINELANDLLNRESATTPVIVCVGRATKSTDIFSVRTRVVNAAKVAYLINEGKGKESVATFFSGVGYAELMGNSIVSQLLSQSVE</sequence>
<accession>A0A1Z1D9X4</accession>
<reference evidence="1" key="1">
    <citation type="journal article" date="2017" name="Viruses">
        <title>Characterization of Bacillus subtilis Viruses vB_BsuM-Goe2 and vB_BsuM-Goe3.</title>
        <authorList>
            <person name="Willms I.M."/>
            <person name="Hoppert M."/>
            <person name="Hertel R."/>
        </authorList>
    </citation>
    <scope>NUCLEOTIDE SEQUENCE [LARGE SCALE GENOMIC DNA]</scope>
</reference>
<evidence type="ECO:0000313" key="2">
    <source>
        <dbReference type="Proteomes" id="UP000221795"/>
    </source>
</evidence>
<organism evidence="1 2">
    <name type="scientific">Bacillus phage vB_BsuM-Goe3</name>
    <dbReference type="NCBI Taxonomy" id="1933063"/>
    <lineage>
        <taxon>Viruses</taxon>
        <taxon>Duplodnaviria</taxon>
        <taxon>Heunggongvirae</taxon>
        <taxon>Uroviricota</taxon>
        <taxon>Caudoviricetes</taxon>
        <taxon>Herelleviridae</taxon>
        <taxon>Bastillevirinae</taxon>
        <taxon>Grisebachstrassevirus</taxon>
        <taxon>Grisebachstrassevirus goe3</taxon>
    </lineage>
</organism>
<dbReference type="Proteomes" id="UP000221795">
    <property type="component" value="Segment"/>
</dbReference>
<dbReference type="EMBL" id="KY368640">
    <property type="protein sequence ID" value="APZ82595.1"/>
    <property type="molecule type" value="Genomic_DNA"/>
</dbReference>
<protein>
    <recommendedName>
        <fullName evidence="3">Exopolyphosphatase</fullName>
    </recommendedName>
</protein>
<proteinExistence type="predicted"/>